<sequence>MSAWEIALSSTRLRDKGGSSQCLVLGSVRPSSRVSVQQGSFSDMLDRALITSLRHETIDDLAHLASTNRIGSASSRLHTRLDQAVAKGGEPRMGSASARLHTRSRPSSSRGRWSSPWRPLVHMPPKTSASHRVKEIKTWRKGFDSVGLRVGKVVLEERGPNLEQGKTWPRQGFTLGFSQVIVEGGGWVLGILQYTCPWARSRYNRLGKNADEADAEEIIKMANKASFADQQIQVQIKTFCTCMDEIFLPNEMMLNDHLKLSQHANSSPHHSGLSSAITVPKQRRISQAEVSQKLKTLLGFTLNIKPSQVSHKDSGRGLFLDGAVDVGAVHVLAF</sequence>
<dbReference type="PANTHER" id="PTHR33524:SF3">
    <property type="entry name" value="SET DOMAIN-CONTAINING PROTEIN"/>
    <property type="match status" value="1"/>
</dbReference>
<feature type="region of interest" description="Disordered" evidence="1">
    <location>
        <begin position="87"/>
        <end position="133"/>
    </location>
</feature>
<dbReference type="AlphaFoldDB" id="A0ABD1M034"/>
<comment type="caution">
    <text evidence="2">The sequence shown here is derived from an EMBL/GenBank/DDBJ whole genome shotgun (WGS) entry which is preliminary data.</text>
</comment>
<dbReference type="EMBL" id="JBGMDY010000007">
    <property type="protein sequence ID" value="KAL2329142.1"/>
    <property type="molecule type" value="Genomic_DNA"/>
</dbReference>
<feature type="compositionally biased region" description="Low complexity" evidence="1">
    <location>
        <begin position="105"/>
        <end position="119"/>
    </location>
</feature>
<dbReference type="PANTHER" id="PTHR33524">
    <property type="entry name" value="C5ORF35"/>
    <property type="match status" value="1"/>
</dbReference>
<evidence type="ECO:0000313" key="3">
    <source>
        <dbReference type="Proteomes" id="UP001603857"/>
    </source>
</evidence>
<gene>
    <name evidence="2" type="ORF">Fmac_022569</name>
</gene>
<name>A0ABD1M034_9FABA</name>
<dbReference type="InterPro" id="IPR040415">
    <property type="entry name" value="SETD9"/>
</dbReference>
<keyword evidence="3" id="KW-1185">Reference proteome</keyword>
<proteinExistence type="predicted"/>
<reference evidence="2 3" key="1">
    <citation type="submission" date="2024-08" db="EMBL/GenBank/DDBJ databases">
        <title>Insights into the chromosomal genome structure of Flemingia macrophylla.</title>
        <authorList>
            <person name="Ding Y."/>
            <person name="Zhao Y."/>
            <person name="Bi W."/>
            <person name="Wu M."/>
            <person name="Zhao G."/>
            <person name="Gong Y."/>
            <person name="Li W."/>
            <person name="Zhang P."/>
        </authorList>
    </citation>
    <scope>NUCLEOTIDE SEQUENCE [LARGE SCALE GENOMIC DNA]</scope>
    <source>
        <strain evidence="2">DYQJB</strain>
        <tissue evidence="2">Leaf</tissue>
    </source>
</reference>
<protein>
    <submittedName>
        <fullName evidence="2">Uncharacterized protein</fullName>
    </submittedName>
</protein>
<organism evidence="2 3">
    <name type="scientific">Flemingia macrophylla</name>
    <dbReference type="NCBI Taxonomy" id="520843"/>
    <lineage>
        <taxon>Eukaryota</taxon>
        <taxon>Viridiplantae</taxon>
        <taxon>Streptophyta</taxon>
        <taxon>Embryophyta</taxon>
        <taxon>Tracheophyta</taxon>
        <taxon>Spermatophyta</taxon>
        <taxon>Magnoliopsida</taxon>
        <taxon>eudicotyledons</taxon>
        <taxon>Gunneridae</taxon>
        <taxon>Pentapetalae</taxon>
        <taxon>rosids</taxon>
        <taxon>fabids</taxon>
        <taxon>Fabales</taxon>
        <taxon>Fabaceae</taxon>
        <taxon>Papilionoideae</taxon>
        <taxon>50 kb inversion clade</taxon>
        <taxon>NPAAA clade</taxon>
        <taxon>indigoferoid/millettioid clade</taxon>
        <taxon>Phaseoleae</taxon>
        <taxon>Flemingia</taxon>
    </lineage>
</organism>
<evidence type="ECO:0000313" key="2">
    <source>
        <dbReference type="EMBL" id="KAL2329142.1"/>
    </source>
</evidence>
<accession>A0ABD1M034</accession>
<dbReference type="Proteomes" id="UP001603857">
    <property type="component" value="Unassembled WGS sequence"/>
</dbReference>
<evidence type="ECO:0000256" key="1">
    <source>
        <dbReference type="SAM" id="MobiDB-lite"/>
    </source>
</evidence>